<dbReference type="SUPFAM" id="SSF53187">
    <property type="entry name" value="Zn-dependent exopeptidases"/>
    <property type="match status" value="1"/>
</dbReference>
<organism evidence="7 8">
    <name type="scientific">Runella defluvii</name>
    <dbReference type="NCBI Taxonomy" id="370973"/>
    <lineage>
        <taxon>Bacteria</taxon>
        <taxon>Pseudomonadati</taxon>
        <taxon>Bacteroidota</taxon>
        <taxon>Cytophagia</taxon>
        <taxon>Cytophagales</taxon>
        <taxon>Spirosomataceae</taxon>
        <taxon>Runella</taxon>
    </lineage>
</organism>
<protein>
    <submittedName>
        <fullName evidence="7">Carboxypeptidase PM20D1</fullName>
        <ecNumber evidence="7">3.4.17.-</ecNumber>
    </submittedName>
</protein>
<evidence type="ECO:0000256" key="4">
    <source>
        <dbReference type="ARBA" id="ARBA00022801"/>
    </source>
</evidence>
<reference evidence="7 8" key="1">
    <citation type="submission" date="2020-08" db="EMBL/GenBank/DDBJ databases">
        <title>Genomic Encyclopedia of Type Strains, Phase IV (KMG-IV): sequencing the most valuable type-strain genomes for metagenomic binning, comparative biology and taxonomic classification.</title>
        <authorList>
            <person name="Goeker M."/>
        </authorList>
    </citation>
    <scope>NUCLEOTIDE SEQUENCE [LARGE SCALE GENOMIC DNA]</scope>
    <source>
        <strain evidence="7 8">DSM 17976</strain>
    </source>
</reference>
<evidence type="ECO:0000256" key="1">
    <source>
        <dbReference type="ARBA" id="ARBA00006247"/>
    </source>
</evidence>
<sequence>MKKIFLSLAVLLLALISVLVFNTFRLSSKQMQGVAPLPALTLNDSVVSHLSEAIQFRTVSYEDLSLMDSTQFEKFVGYLAKTYPLVHSRLKLERVNSYGLLYEWKGKSTSLKPALLMGHYDVVPVVQGTEKMWKHQPFAGDIAEGFVYGRGTLDDKVTVMGVLEAVEHLLKSNFTPERSFYLAFGHDEEISGRNGAQQIAALLESRKVELEYVVDEGGVIKIDGVSGINQPIALIGVAEKGYTTLQLSATGDGGHSSMPPVQTSIGMLAEAIDKLQKHPFPARLGGAAGYMQDYLAPEMPFSTKLAMANRWLLNSVIIGILEKTNAGNAMVRTSIAPTVIHAGVKDNVLPVEAIAKINFRILPGDSVKTVIDYVKKVVGNERITVESLKQFDSEPSPVSDTATVGFRALHRTIKACFPTSIVAPYLVVGATDARYYKNVSKNLYRFMPVRMNDEDLKRPHGTNERISIEDFKNVVRFYVELVKGS</sequence>
<dbReference type="GO" id="GO:0006508">
    <property type="term" value="P:proteolysis"/>
    <property type="evidence" value="ECO:0007669"/>
    <property type="project" value="UniProtKB-KW"/>
</dbReference>
<accession>A0A7W5ZHQ7</accession>
<dbReference type="GO" id="GO:0046872">
    <property type="term" value="F:metal ion binding"/>
    <property type="evidence" value="ECO:0007669"/>
    <property type="project" value="UniProtKB-KW"/>
</dbReference>
<dbReference type="Gene3D" id="3.40.630.10">
    <property type="entry name" value="Zn peptidases"/>
    <property type="match status" value="1"/>
</dbReference>
<keyword evidence="7" id="KW-0121">Carboxypeptidase</keyword>
<dbReference type="InterPro" id="IPR011650">
    <property type="entry name" value="Peptidase_M20_dimer"/>
</dbReference>
<dbReference type="InterPro" id="IPR036264">
    <property type="entry name" value="Bact_exopeptidase_dim_dom"/>
</dbReference>
<dbReference type="PANTHER" id="PTHR45962">
    <property type="entry name" value="N-FATTY-ACYL-AMINO ACID SYNTHASE/HYDROLASE PM20D1"/>
    <property type="match status" value="1"/>
</dbReference>
<comment type="similarity">
    <text evidence="1">Belongs to the peptidase M20A family.</text>
</comment>
<dbReference type="PANTHER" id="PTHR45962:SF1">
    <property type="entry name" value="N-FATTY-ACYL-AMINO ACID SYNTHASE_HYDROLASE PM20D1"/>
    <property type="match status" value="1"/>
</dbReference>
<dbReference type="GO" id="GO:0006629">
    <property type="term" value="P:lipid metabolic process"/>
    <property type="evidence" value="ECO:0007669"/>
    <property type="project" value="UniProtKB-ARBA"/>
</dbReference>
<dbReference type="SUPFAM" id="SSF55031">
    <property type="entry name" value="Bacterial exopeptidase dimerisation domain"/>
    <property type="match status" value="1"/>
</dbReference>
<evidence type="ECO:0000313" key="8">
    <source>
        <dbReference type="Proteomes" id="UP000541352"/>
    </source>
</evidence>
<feature type="domain" description="Peptidase M20 dimerisation" evidence="6">
    <location>
        <begin position="237"/>
        <end position="381"/>
    </location>
</feature>
<evidence type="ECO:0000256" key="3">
    <source>
        <dbReference type="ARBA" id="ARBA00022723"/>
    </source>
</evidence>
<name>A0A7W5ZHQ7_9BACT</name>
<dbReference type="GO" id="GO:0006520">
    <property type="term" value="P:amino acid metabolic process"/>
    <property type="evidence" value="ECO:0007669"/>
    <property type="project" value="UniProtKB-ARBA"/>
</dbReference>
<keyword evidence="4 7" id="KW-0378">Hydrolase</keyword>
<keyword evidence="8" id="KW-1185">Reference proteome</keyword>
<dbReference type="Pfam" id="PF07687">
    <property type="entry name" value="M20_dimer"/>
    <property type="match status" value="1"/>
</dbReference>
<dbReference type="RefSeq" id="WP_183972076.1">
    <property type="nucleotide sequence ID" value="NZ_JACIBY010000002.1"/>
</dbReference>
<evidence type="ECO:0000313" key="7">
    <source>
        <dbReference type="EMBL" id="MBB3837350.1"/>
    </source>
</evidence>
<proteinExistence type="inferred from homology"/>
<dbReference type="Proteomes" id="UP000541352">
    <property type="component" value="Unassembled WGS sequence"/>
</dbReference>
<dbReference type="GO" id="GO:0016810">
    <property type="term" value="F:hydrolase activity, acting on carbon-nitrogen (but not peptide) bonds"/>
    <property type="evidence" value="ECO:0007669"/>
    <property type="project" value="UniProtKB-ARBA"/>
</dbReference>
<dbReference type="AlphaFoldDB" id="A0A7W5ZHQ7"/>
<keyword evidence="5" id="KW-0862">Zinc</keyword>
<evidence type="ECO:0000256" key="5">
    <source>
        <dbReference type="ARBA" id="ARBA00022833"/>
    </source>
</evidence>
<dbReference type="GO" id="GO:0043604">
    <property type="term" value="P:amide biosynthetic process"/>
    <property type="evidence" value="ECO:0007669"/>
    <property type="project" value="UniProtKB-ARBA"/>
</dbReference>
<dbReference type="InterPro" id="IPR002933">
    <property type="entry name" value="Peptidase_M20"/>
</dbReference>
<dbReference type="InterPro" id="IPR047177">
    <property type="entry name" value="Pept_M20A"/>
</dbReference>
<keyword evidence="2" id="KW-0645">Protease</keyword>
<comment type="caution">
    <text evidence="7">The sequence shown here is derived from an EMBL/GenBank/DDBJ whole genome shotgun (WGS) entry which is preliminary data.</text>
</comment>
<dbReference type="FunFam" id="3.40.630.10:FF:000027">
    <property type="entry name" value="N-fatty-acyl-amino acid synthase/hydrolase PM20D1"/>
    <property type="match status" value="1"/>
</dbReference>
<dbReference type="GO" id="GO:0005576">
    <property type="term" value="C:extracellular region"/>
    <property type="evidence" value="ECO:0007669"/>
    <property type="project" value="UniProtKB-ARBA"/>
</dbReference>
<dbReference type="Gene3D" id="3.30.70.360">
    <property type="match status" value="1"/>
</dbReference>
<evidence type="ECO:0000256" key="2">
    <source>
        <dbReference type="ARBA" id="ARBA00022670"/>
    </source>
</evidence>
<dbReference type="EC" id="3.4.17.-" evidence="7"/>
<dbReference type="Pfam" id="PF01546">
    <property type="entry name" value="Peptidase_M20"/>
    <property type="match status" value="1"/>
</dbReference>
<dbReference type="Gene3D" id="1.10.150.900">
    <property type="match status" value="1"/>
</dbReference>
<keyword evidence="3" id="KW-0479">Metal-binding</keyword>
<dbReference type="CDD" id="cd05674">
    <property type="entry name" value="M20_yscS"/>
    <property type="match status" value="1"/>
</dbReference>
<dbReference type="EMBL" id="JACIBY010000002">
    <property type="protein sequence ID" value="MBB3837350.1"/>
    <property type="molecule type" value="Genomic_DNA"/>
</dbReference>
<dbReference type="FunFam" id="1.10.150.900:FF:000003">
    <property type="entry name" value="N-fatty-acyl-amino acid synthase/hydrolase PM20D1"/>
    <property type="match status" value="1"/>
</dbReference>
<evidence type="ECO:0000259" key="6">
    <source>
        <dbReference type="Pfam" id="PF07687"/>
    </source>
</evidence>
<gene>
    <name evidence="7" type="ORF">FHS57_001344</name>
</gene>
<dbReference type="GO" id="GO:0004180">
    <property type="term" value="F:carboxypeptidase activity"/>
    <property type="evidence" value="ECO:0007669"/>
    <property type="project" value="UniProtKB-KW"/>
</dbReference>